<dbReference type="AlphaFoldDB" id="A0A6H1ZHP1"/>
<name>A0A6H1ZHP1_9ZZZZ</name>
<proteinExistence type="predicted"/>
<dbReference type="InterPro" id="IPR021739">
    <property type="entry name" value="SaV-like"/>
</dbReference>
<reference evidence="1" key="1">
    <citation type="submission" date="2020-03" db="EMBL/GenBank/DDBJ databases">
        <title>The deep terrestrial virosphere.</title>
        <authorList>
            <person name="Holmfeldt K."/>
            <person name="Nilsson E."/>
            <person name="Simone D."/>
            <person name="Lopez-Fernandez M."/>
            <person name="Wu X."/>
            <person name="de Brujin I."/>
            <person name="Lundin D."/>
            <person name="Andersson A."/>
            <person name="Bertilsson S."/>
            <person name="Dopson M."/>
        </authorList>
    </citation>
    <scope>NUCLEOTIDE SEQUENCE</scope>
    <source>
        <strain evidence="1">TM448A00527</strain>
    </source>
</reference>
<accession>A0A6H1ZHP1</accession>
<dbReference type="EMBL" id="MT144022">
    <property type="protein sequence ID" value="QJA46837.1"/>
    <property type="molecule type" value="Genomic_DNA"/>
</dbReference>
<dbReference type="Pfam" id="PF11753">
    <property type="entry name" value="DUF3310"/>
    <property type="match status" value="1"/>
</dbReference>
<sequence length="96" mass="10589">MVEMIGGFLMSNPRGGSGAMTKTWEELKKMGSQHYKTGAIEPIDLYKSMGVIIPFALTSIIKYASRGLAFGAAINPEDMDKIIHYAEMMKTLAEEK</sequence>
<organism evidence="1">
    <name type="scientific">viral metagenome</name>
    <dbReference type="NCBI Taxonomy" id="1070528"/>
    <lineage>
        <taxon>unclassified sequences</taxon>
        <taxon>metagenomes</taxon>
        <taxon>organismal metagenomes</taxon>
    </lineage>
</organism>
<evidence type="ECO:0000313" key="1">
    <source>
        <dbReference type="EMBL" id="QJA46837.1"/>
    </source>
</evidence>
<protein>
    <submittedName>
        <fullName evidence="1">Uncharacterized protein</fullName>
    </submittedName>
</protein>
<gene>
    <name evidence="1" type="ORF">TM448A00527_0043</name>
</gene>